<dbReference type="Proteomes" id="UP000298642">
    <property type="component" value="Chromosome"/>
</dbReference>
<evidence type="ECO:0000313" key="3">
    <source>
        <dbReference type="Proteomes" id="UP000298642"/>
    </source>
</evidence>
<keyword evidence="1" id="KW-0732">Signal</keyword>
<reference evidence="3" key="1">
    <citation type="submission" date="2018-12" db="EMBL/GenBank/DDBJ databases">
        <title>Dusodibacter welbiota gen. nov., sp. nov., isolated from human faeces and emended description of the Oscillibacter genus.</title>
        <authorList>
            <person name="Le Roy T."/>
            <person name="Van der Smissen P."/>
            <person name="Delzenne N."/>
            <person name="Muccioli G."/>
            <person name="Collet J.F."/>
            <person name="Cani P.D."/>
        </authorList>
    </citation>
    <scope>NUCLEOTIDE SEQUENCE [LARGE SCALE GENOMIC DNA]</scope>
    <source>
        <strain evidence="3">J115</strain>
    </source>
</reference>
<feature type="chain" id="PRO_5020762701" evidence="1">
    <location>
        <begin position="25"/>
        <end position="236"/>
    </location>
</feature>
<evidence type="ECO:0000313" key="2">
    <source>
        <dbReference type="EMBL" id="QCI59257.1"/>
    </source>
</evidence>
<name>A0A4D7AY84_9FIRM</name>
<keyword evidence="3" id="KW-1185">Reference proteome</keyword>
<dbReference type="PROSITE" id="PS51257">
    <property type="entry name" value="PROKAR_LIPOPROTEIN"/>
    <property type="match status" value="1"/>
</dbReference>
<proteinExistence type="predicted"/>
<sequence>MKRCKNKRKLAVLGLAAAMALSLAACGEKRPSQEDVEQSIEAGTLTIEDALDKGWVDQAWVDAYYEENSVPAASKTESNMVGDFATTTLSGEAFTREQLGDVVFFAFLDPEAEGTQVFYNALAEGYGGVAENGAEILVCTKSGTGSEMFADAPFPVILYNDSLAAAVGSNRSMVEDGEMPNVASWYVNGTFLSAWYSAVDAEELPASAAAFVEMSRNAAFQSGTAAEGGAAMAAMG</sequence>
<organism evidence="2 3">
    <name type="scientific">Dysosmobacter welbionis</name>
    <dbReference type="NCBI Taxonomy" id="2093857"/>
    <lineage>
        <taxon>Bacteria</taxon>
        <taxon>Bacillati</taxon>
        <taxon>Bacillota</taxon>
        <taxon>Clostridia</taxon>
        <taxon>Eubacteriales</taxon>
        <taxon>Oscillospiraceae</taxon>
        <taxon>Dysosmobacter</taxon>
    </lineage>
</organism>
<dbReference type="RefSeq" id="WP_119311714.1">
    <property type="nucleotide sequence ID" value="NZ_CP034413.3"/>
</dbReference>
<dbReference type="EMBL" id="CP034413">
    <property type="protein sequence ID" value="QCI59257.1"/>
    <property type="molecule type" value="Genomic_DNA"/>
</dbReference>
<gene>
    <name evidence="2" type="ORF">EIO64_08490</name>
</gene>
<evidence type="ECO:0000256" key="1">
    <source>
        <dbReference type="SAM" id="SignalP"/>
    </source>
</evidence>
<dbReference type="AlphaFoldDB" id="A0A4D7AY84"/>
<dbReference type="KEGG" id="obj:EIO64_08490"/>
<protein>
    <submittedName>
        <fullName evidence="2">Uncharacterized protein</fullName>
    </submittedName>
</protein>
<dbReference type="GeneID" id="89523047"/>
<accession>A0A4D7AY84</accession>
<feature type="signal peptide" evidence="1">
    <location>
        <begin position="1"/>
        <end position="24"/>
    </location>
</feature>